<reference evidence="3 4" key="1">
    <citation type="submission" date="2019-06" db="EMBL/GenBank/DDBJ databases">
        <title>Whole genome shotgun sequence of Cellulomonas uda NBRC 3747.</title>
        <authorList>
            <person name="Hosoyama A."/>
            <person name="Uohara A."/>
            <person name="Ohji S."/>
            <person name="Ichikawa N."/>
        </authorList>
    </citation>
    <scope>NUCLEOTIDE SEQUENCE [LARGE SCALE GENOMIC DNA]</scope>
    <source>
        <strain evidence="3 4">NBRC 3747</strain>
    </source>
</reference>
<comment type="caution">
    <text evidence="3">The sequence shown here is derived from an EMBL/GenBank/DDBJ whole genome shotgun (WGS) entry which is preliminary data.</text>
</comment>
<dbReference type="EMBL" id="BJLP01000013">
    <property type="protein sequence ID" value="GEA80616.1"/>
    <property type="molecule type" value="Genomic_DNA"/>
</dbReference>
<dbReference type="Proteomes" id="UP000315842">
    <property type="component" value="Unassembled WGS sequence"/>
</dbReference>
<dbReference type="PANTHER" id="PTHR40758">
    <property type="entry name" value="CONSERVED PROTEIN"/>
    <property type="match status" value="1"/>
</dbReference>
<dbReference type="InterPro" id="IPR034660">
    <property type="entry name" value="DinB/YfiT-like"/>
</dbReference>
<evidence type="ECO:0000313" key="3">
    <source>
        <dbReference type="EMBL" id="GEA80616.1"/>
    </source>
</evidence>
<name>A0A4Y3KA74_CELUD</name>
<proteinExistence type="predicted"/>
<evidence type="ECO:0008006" key="5">
    <source>
        <dbReference type="Google" id="ProtNLM"/>
    </source>
</evidence>
<dbReference type="NCBIfam" id="TIGR03083">
    <property type="entry name" value="maleylpyruvate isomerase family mycothiol-dependent enzyme"/>
    <property type="match status" value="1"/>
</dbReference>
<dbReference type="InterPro" id="IPR024344">
    <property type="entry name" value="MDMPI_metal-binding"/>
</dbReference>
<protein>
    <recommendedName>
        <fullName evidence="5">Mycothiol-dependent maleylpyruvate isomerase metal-binding domain-containing protein</fullName>
    </recommendedName>
</protein>
<dbReference type="InterPro" id="IPR017517">
    <property type="entry name" value="Maleyloyr_isom"/>
</dbReference>
<sequence length="251" mass="27079">MTQAPTDAATAAHQDAAGSLDDVALDGALDHLALLTAAQDAFSSSIAQADPTARVPWCGRWRVRDVVVHLGRIHHWAAGQASKQRETPLGRGPFVLDEFYATQATELRETLARLGDAEGWTLVGNGPASWWRRRQLHETTVHLWDVRAACGLPVDDDPLVWSDTVDEVVTVMQPRQQAMGRMEPLPAPVRLVATDADRTWLLGGPGTPSVTAEGRAQDLALLVWGRRGPDDVAVTGDAAALDDALARRLTP</sequence>
<dbReference type="InterPro" id="IPR010872">
    <property type="entry name" value="MDMPI_C-term_domain"/>
</dbReference>
<dbReference type="Pfam" id="PF07398">
    <property type="entry name" value="MDMPI_C"/>
    <property type="match status" value="1"/>
</dbReference>
<feature type="domain" description="MDMPI C-terminal" evidence="1">
    <location>
        <begin position="163"/>
        <end position="242"/>
    </location>
</feature>
<dbReference type="GO" id="GO:0005886">
    <property type="term" value="C:plasma membrane"/>
    <property type="evidence" value="ECO:0007669"/>
    <property type="project" value="TreeGrafter"/>
</dbReference>
<gene>
    <name evidence="3" type="ORF">CUD01_10600</name>
</gene>
<evidence type="ECO:0000259" key="1">
    <source>
        <dbReference type="Pfam" id="PF07398"/>
    </source>
</evidence>
<keyword evidence="4" id="KW-1185">Reference proteome</keyword>
<dbReference type="AlphaFoldDB" id="A0A4Y3KA74"/>
<organism evidence="3 4">
    <name type="scientific">Cellulomonas uda</name>
    <dbReference type="NCBI Taxonomy" id="1714"/>
    <lineage>
        <taxon>Bacteria</taxon>
        <taxon>Bacillati</taxon>
        <taxon>Actinomycetota</taxon>
        <taxon>Actinomycetes</taxon>
        <taxon>Micrococcales</taxon>
        <taxon>Cellulomonadaceae</taxon>
        <taxon>Cellulomonas</taxon>
    </lineage>
</organism>
<evidence type="ECO:0000313" key="4">
    <source>
        <dbReference type="Proteomes" id="UP000315842"/>
    </source>
</evidence>
<dbReference type="RefSeq" id="WP_141319339.1">
    <property type="nucleotide sequence ID" value="NZ_BJLP01000013.1"/>
</dbReference>
<dbReference type="Pfam" id="PF11716">
    <property type="entry name" value="MDMPI_N"/>
    <property type="match status" value="1"/>
</dbReference>
<dbReference type="PANTHER" id="PTHR40758:SF1">
    <property type="entry name" value="CONSERVED PROTEIN"/>
    <property type="match status" value="1"/>
</dbReference>
<feature type="domain" description="Mycothiol-dependent maleylpyruvate isomerase metal-binding" evidence="2">
    <location>
        <begin position="33"/>
        <end position="147"/>
    </location>
</feature>
<accession>A0A4Y3KA74</accession>
<evidence type="ECO:0000259" key="2">
    <source>
        <dbReference type="Pfam" id="PF11716"/>
    </source>
</evidence>
<dbReference type="SUPFAM" id="SSF109854">
    <property type="entry name" value="DinB/YfiT-like putative metalloenzymes"/>
    <property type="match status" value="1"/>
</dbReference>
<dbReference type="GO" id="GO:0046872">
    <property type="term" value="F:metal ion binding"/>
    <property type="evidence" value="ECO:0007669"/>
    <property type="project" value="InterPro"/>
</dbReference>